<reference evidence="1 2" key="1">
    <citation type="submission" date="2019-02" db="EMBL/GenBank/DDBJ databases">
        <title>Deep-cultivation of Planctomycetes and their phenomic and genomic characterization uncovers novel biology.</title>
        <authorList>
            <person name="Wiegand S."/>
            <person name="Jogler M."/>
            <person name="Boedeker C."/>
            <person name="Pinto D."/>
            <person name="Vollmers J."/>
            <person name="Rivas-Marin E."/>
            <person name="Kohn T."/>
            <person name="Peeters S.H."/>
            <person name="Heuer A."/>
            <person name="Rast P."/>
            <person name="Oberbeckmann S."/>
            <person name="Bunk B."/>
            <person name="Jeske O."/>
            <person name="Meyerdierks A."/>
            <person name="Storesund J.E."/>
            <person name="Kallscheuer N."/>
            <person name="Luecker S."/>
            <person name="Lage O.M."/>
            <person name="Pohl T."/>
            <person name="Merkel B.J."/>
            <person name="Hornburger P."/>
            <person name="Mueller R.-W."/>
            <person name="Bruemmer F."/>
            <person name="Labrenz M."/>
            <person name="Spormann A.M."/>
            <person name="Op den Camp H."/>
            <person name="Overmann J."/>
            <person name="Amann R."/>
            <person name="Jetten M.S.M."/>
            <person name="Mascher T."/>
            <person name="Medema M.H."/>
            <person name="Devos D.P."/>
            <person name="Kaster A.-K."/>
            <person name="Ovreas L."/>
            <person name="Rohde M."/>
            <person name="Galperin M.Y."/>
            <person name="Jogler C."/>
        </authorList>
    </citation>
    <scope>NUCLEOTIDE SEQUENCE [LARGE SCALE GENOMIC DNA]</scope>
    <source>
        <strain evidence="1 2">KS4</strain>
    </source>
</reference>
<gene>
    <name evidence="1" type="ORF">KS4_12890</name>
</gene>
<dbReference type="Proteomes" id="UP000317369">
    <property type="component" value="Chromosome"/>
</dbReference>
<dbReference type="KEGG" id="pcor:KS4_12890"/>
<proteinExistence type="predicted"/>
<dbReference type="AlphaFoldDB" id="A0A517YSQ1"/>
<evidence type="ECO:0000313" key="2">
    <source>
        <dbReference type="Proteomes" id="UP000317369"/>
    </source>
</evidence>
<name>A0A517YSQ1_9BACT</name>
<keyword evidence="2" id="KW-1185">Reference proteome</keyword>
<accession>A0A517YSQ1</accession>
<sequence length="52" mass="5801">MQDIDGILVIHDYNQHVHETMHSYVTIPGGNNIPNPLLVLSRRTSTHPAVTP</sequence>
<dbReference type="EMBL" id="CP036425">
    <property type="protein sequence ID" value="QDU33244.1"/>
    <property type="molecule type" value="Genomic_DNA"/>
</dbReference>
<protein>
    <submittedName>
        <fullName evidence="1">Uncharacterized protein</fullName>
    </submittedName>
</protein>
<evidence type="ECO:0000313" key="1">
    <source>
        <dbReference type="EMBL" id="QDU33244.1"/>
    </source>
</evidence>
<organism evidence="1 2">
    <name type="scientific">Poriferisphaera corsica</name>
    <dbReference type="NCBI Taxonomy" id="2528020"/>
    <lineage>
        <taxon>Bacteria</taxon>
        <taxon>Pseudomonadati</taxon>
        <taxon>Planctomycetota</taxon>
        <taxon>Phycisphaerae</taxon>
        <taxon>Phycisphaerales</taxon>
        <taxon>Phycisphaeraceae</taxon>
        <taxon>Poriferisphaera</taxon>
    </lineage>
</organism>